<proteinExistence type="predicted"/>
<name>B9N3K1_POPTR</name>
<keyword evidence="2" id="KW-1185">Reference proteome</keyword>
<reference evidence="1 2" key="1">
    <citation type="journal article" date="2006" name="Science">
        <title>The genome of black cottonwood, Populus trichocarpa (Torr. &amp; Gray).</title>
        <authorList>
            <person name="Tuskan G.A."/>
            <person name="Difazio S."/>
            <person name="Jansson S."/>
            <person name="Bohlmann J."/>
            <person name="Grigoriev I."/>
            <person name="Hellsten U."/>
            <person name="Putnam N."/>
            <person name="Ralph S."/>
            <person name="Rombauts S."/>
            <person name="Salamov A."/>
            <person name="Schein J."/>
            <person name="Sterck L."/>
            <person name="Aerts A."/>
            <person name="Bhalerao R.R."/>
            <person name="Bhalerao R.P."/>
            <person name="Blaudez D."/>
            <person name="Boerjan W."/>
            <person name="Brun A."/>
            <person name="Brunner A."/>
            <person name="Busov V."/>
            <person name="Campbell M."/>
            <person name="Carlson J."/>
            <person name="Chalot M."/>
            <person name="Chapman J."/>
            <person name="Chen G.L."/>
            <person name="Cooper D."/>
            <person name="Coutinho P.M."/>
            <person name="Couturier J."/>
            <person name="Covert S."/>
            <person name="Cronk Q."/>
            <person name="Cunningham R."/>
            <person name="Davis J."/>
            <person name="Degroeve S."/>
            <person name="Dejardin A."/>
            <person name="Depamphilis C."/>
            <person name="Detter J."/>
            <person name="Dirks B."/>
            <person name="Dubchak I."/>
            <person name="Duplessis S."/>
            <person name="Ehlting J."/>
            <person name="Ellis B."/>
            <person name="Gendler K."/>
            <person name="Goodstein D."/>
            <person name="Gribskov M."/>
            <person name="Grimwood J."/>
            <person name="Groover A."/>
            <person name="Gunter L."/>
            <person name="Hamberger B."/>
            <person name="Heinze B."/>
            <person name="Helariutta Y."/>
            <person name="Henrissat B."/>
            <person name="Holligan D."/>
            <person name="Holt R."/>
            <person name="Huang W."/>
            <person name="Islam-Faridi N."/>
            <person name="Jones S."/>
            <person name="Jones-Rhoades M."/>
            <person name="Jorgensen R."/>
            <person name="Joshi C."/>
            <person name="Kangasjarvi J."/>
            <person name="Karlsson J."/>
            <person name="Kelleher C."/>
            <person name="Kirkpatrick R."/>
            <person name="Kirst M."/>
            <person name="Kohler A."/>
            <person name="Kalluri U."/>
            <person name="Larimer F."/>
            <person name="Leebens-Mack J."/>
            <person name="Leple J.C."/>
            <person name="Locascio P."/>
            <person name="Lou Y."/>
            <person name="Lucas S."/>
            <person name="Martin F."/>
            <person name="Montanini B."/>
            <person name="Napoli C."/>
            <person name="Nelson D.R."/>
            <person name="Nelson C."/>
            <person name="Nieminen K."/>
            <person name="Nilsson O."/>
            <person name="Pereda V."/>
            <person name="Peter G."/>
            <person name="Philippe R."/>
            <person name="Pilate G."/>
            <person name="Poliakov A."/>
            <person name="Razumovskaya J."/>
            <person name="Richardson P."/>
            <person name="Rinaldi C."/>
            <person name="Ritland K."/>
            <person name="Rouze P."/>
            <person name="Ryaboy D."/>
            <person name="Schmutz J."/>
            <person name="Schrader J."/>
            <person name="Segerman B."/>
            <person name="Shin H."/>
            <person name="Siddiqui A."/>
            <person name="Sterky F."/>
            <person name="Terry A."/>
            <person name="Tsai C.J."/>
            <person name="Uberbacher E."/>
            <person name="Unneberg P."/>
            <person name="Vahala J."/>
            <person name="Wall K."/>
            <person name="Wessler S."/>
            <person name="Yang G."/>
            <person name="Yin T."/>
            <person name="Douglas C."/>
            <person name="Marra M."/>
            <person name="Sandberg G."/>
            <person name="Van de Peer Y."/>
            <person name="Rokhsar D."/>
        </authorList>
    </citation>
    <scope>NUCLEOTIDE SEQUENCE [LARGE SCALE GENOMIC DNA]</scope>
    <source>
        <strain evidence="2">cv. Nisqually</strain>
    </source>
</reference>
<evidence type="ECO:0000313" key="2">
    <source>
        <dbReference type="Proteomes" id="UP000006729"/>
    </source>
</evidence>
<dbReference type="Proteomes" id="UP000006729">
    <property type="component" value="Chromosome 11"/>
</dbReference>
<accession>B9N3K1</accession>
<protein>
    <submittedName>
        <fullName evidence="1">Uncharacterized protein</fullName>
    </submittedName>
</protein>
<dbReference type="InParanoid" id="B9N3K1"/>
<evidence type="ECO:0000313" key="1">
    <source>
        <dbReference type="EMBL" id="PNT12001.1"/>
    </source>
</evidence>
<dbReference type="EMBL" id="CM009300">
    <property type="protein sequence ID" value="PNT12001.1"/>
    <property type="molecule type" value="Genomic_DNA"/>
</dbReference>
<sequence length="190" mass="21688">MDSGMRRISPIEFLLFHAIHCDGQINVYMHTVGRRWLVNVEIKEDRNFVMRSLHVTHPRGMPDAIVKQEAANGRFYEDEEEANVEVQDIEKSNANDLVEERGVIHVFKLPSEIASLIAKNIILVPPADCFDQKLLLTNGTWFLMKWKPILPRNGSCSSRKITFACSSIQDQSGILQVLTQVIIRMCNLLL</sequence>
<dbReference type="HOGENOM" id="CLU_1430257_0_0_1"/>
<gene>
    <name evidence="1" type="ORF">POPTR_011G058200</name>
</gene>
<organism evidence="1 2">
    <name type="scientific">Populus trichocarpa</name>
    <name type="common">Western balsam poplar</name>
    <name type="synonym">Populus balsamifera subsp. trichocarpa</name>
    <dbReference type="NCBI Taxonomy" id="3694"/>
    <lineage>
        <taxon>Eukaryota</taxon>
        <taxon>Viridiplantae</taxon>
        <taxon>Streptophyta</taxon>
        <taxon>Embryophyta</taxon>
        <taxon>Tracheophyta</taxon>
        <taxon>Spermatophyta</taxon>
        <taxon>Magnoliopsida</taxon>
        <taxon>eudicotyledons</taxon>
        <taxon>Gunneridae</taxon>
        <taxon>Pentapetalae</taxon>
        <taxon>rosids</taxon>
        <taxon>fabids</taxon>
        <taxon>Malpighiales</taxon>
        <taxon>Salicaceae</taxon>
        <taxon>Saliceae</taxon>
        <taxon>Populus</taxon>
    </lineage>
</organism>
<dbReference type="AlphaFoldDB" id="B9N3K1"/>